<dbReference type="EMBL" id="KQ434789">
    <property type="protein sequence ID" value="KZC05356.1"/>
    <property type="molecule type" value="Genomic_DNA"/>
</dbReference>
<reference evidence="1 2" key="1">
    <citation type="submission" date="2015-07" db="EMBL/GenBank/DDBJ databases">
        <title>The genome of Dufourea novaeangliae.</title>
        <authorList>
            <person name="Pan H."/>
            <person name="Kapheim K."/>
        </authorList>
    </citation>
    <scope>NUCLEOTIDE SEQUENCE [LARGE SCALE GENOMIC DNA]</scope>
    <source>
        <strain evidence="1">0120121106</strain>
        <tissue evidence="1">Whole body</tissue>
    </source>
</reference>
<sequence>MRFRRGGGRTKKIRWFWKGKRIEEVKVFRYLEYIVQGNGGQEAQVRERVEKAAGVIGQVWGIGKRRFKNDWEKRINLFDKLVWPVLAFGAEIWGWKEREGVEKI</sequence>
<organism evidence="1 2">
    <name type="scientific">Dufourea novaeangliae</name>
    <name type="common">Sweat bee</name>
    <dbReference type="NCBI Taxonomy" id="178035"/>
    <lineage>
        <taxon>Eukaryota</taxon>
        <taxon>Metazoa</taxon>
        <taxon>Ecdysozoa</taxon>
        <taxon>Arthropoda</taxon>
        <taxon>Hexapoda</taxon>
        <taxon>Insecta</taxon>
        <taxon>Pterygota</taxon>
        <taxon>Neoptera</taxon>
        <taxon>Endopterygota</taxon>
        <taxon>Hymenoptera</taxon>
        <taxon>Apocrita</taxon>
        <taxon>Aculeata</taxon>
        <taxon>Apoidea</taxon>
        <taxon>Anthophila</taxon>
        <taxon>Halictidae</taxon>
        <taxon>Rophitinae</taxon>
        <taxon>Dufourea</taxon>
    </lineage>
</organism>
<protein>
    <submittedName>
        <fullName evidence="1">Uncharacterized protein</fullName>
    </submittedName>
</protein>
<keyword evidence="2" id="KW-1185">Reference proteome</keyword>
<accession>A0A154P0B3</accession>
<dbReference type="AlphaFoldDB" id="A0A154P0B3"/>
<name>A0A154P0B3_DUFNO</name>
<evidence type="ECO:0000313" key="2">
    <source>
        <dbReference type="Proteomes" id="UP000076502"/>
    </source>
</evidence>
<proteinExistence type="predicted"/>
<gene>
    <name evidence="1" type="ORF">WN55_05905</name>
</gene>
<dbReference type="STRING" id="178035.A0A154P0B3"/>
<evidence type="ECO:0000313" key="1">
    <source>
        <dbReference type="EMBL" id="KZC05356.1"/>
    </source>
</evidence>
<dbReference type="Proteomes" id="UP000076502">
    <property type="component" value="Unassembled WGS sequence"/>
</dbReference>